<feature type="binding site" evidence="15">
    <location>
        <position position="482"/>
    </location>
    <ligand>
        <name>Mg(2+)</name>
        <dbReference type="ChEBI" id="CHEBI:18420"/>
        <note>shared with alpha subunit</note>
    </ligand>
</feature>
<evidence type="ECO:0000256" key="4">
    <source>
        <dbReference type="ARBA" id="ARBA00022490"/>
    </source>
</evidence>
<dbReference type="InterPro" id="IPR004532">
    <property type="entry name" value="Phe-tRNA-ligase_IIc_bsu_bact"/>
</dbReference>
<comment type="subunit">
    <text evidence="3 15">Tetramer of two alpha and two beta subunits.</text>
</comment>
<dbReference type="EMBL" id="VFPA01000001">
    <property type="protein sequence ID" value="TQM13481.1"/>
    <property type="molecule type" value="Genomic_DNA"/>
</dbReference>
<keyword evidence="10 15" id="KW-0460">Magnesium</keyword>
<name>A0A543DVY6_9PSEU</name>
<dbReference type="InterPro" id="IPR005121">
    <property type="entry name" value="Fdx_antiC-bd"/>
</dbReference>
<dbReference type="InterPro" id="IPR033714">
    <property type="entry name" value="tRNA_bind_bactPheRS"/>
</dbReference>
<sequence>MRVPLSWLAEHIGEATPPADETAEAFVRVGLEIEDVHRPEALTGPVVVGRVLEFEVLEGLKKPIRWCQVDVGEKVRGIICGASNFAEGDLVAVALPGAVLPGPFPISSRKTYGHVSDGMIASAKELGLGSDHAGILVLPSGAGEPGDDALPLLGVDDPVVELAITPDRGYCFSVRGLARELAASLDVDFTDPAARVDVPAAEGDAWPVALPDPGCARFVARRVDGVDPTAPAPWWMQRRLLAAGMRPISLIVDVTNYVMLELGQPLHAYDASRVSGQIVVRRATAGETLVTLDDVERRLDPDDLLITDDSGPIGLAGVMGGASTEIVTAAGRSDGTAPADTGGRIDVLIEAAHFDQAVIARAARRHKLPSEASRRFERVVDPQLPPVAAERAAQLLVEHGGGTLAAGRTDAGAAPGQAAVRMPLDLPDEVAGLTYARGATVRRLEQIGCAVDLVTGDDGRAQVVATPPSWRPDLAQAADLVEEVLRLEGYDAIPSVLPAAPAGRGLTPAQQRKRAVSRALAESGYVEVLPFPFVDPSTWDAFGLPAEDVRRRTVHVLNPLDAERAELATTLLPGLLDTLVRNRSRGSGDLALFHVGQVVLPHANPVPMPDPDVAGRPDDSELAQIEAALPAQPVHVAAVLAGEREPRGWWGPGRAAGWADAVQAARLVAQAAGVELRVSAAALPPFHPGRCAALRVGDWIVGHAGELHPKVVEALGLPERTCAMELDLDAIPLADGRPAPRVSPYPPIAVDVALVADSAVPAAELADALQDGGGALLEDVRLFDVYAGEQVGEGRRSLAFTLRFRASDRTLTSEEANAARDEAVALAGQRHGASLRA</sequence>
<dbReference type="InterPro" id="IPR002547">
    <property type="entry name" value="tRNA-bd_dom"/>
</dbReference>
<dbReference type="Pfam" id="PF17759">
    <property type="entry name" value="tRNA_synthFbeta"/>
    <property type="match status" value="1"/>
</dbReference>
<keyword evidence="12 15" id="KW-0648">Protein biosynthesis</keyword>
<dbReference type="Gene3D" id="3.50.40.10">
    <property type="entry name" value="Phenylalanyl-trna Synthetase, Chain B, domain 3"/>
    <property type="match status" value="1"/>
</dbReference>
<evidence type="ECO:0000256" key="2">
    <source>
        <dbReference type="ARBA" id="ARBA00008653"/>
    </source>
</evidence>
<comment type="subcellular location">
    <subcellularLocation>
        <location evidence="1 15">Cytoplasm</location>
    </subcellularLocation>
</comment>
<dbReference type="Pfam" id="PF01588">
    <property type="entry name" value="tRNA_bind"/>
    <property type="match status" value="1"/>
</dbReference>
<evidence type="ECO:0000256" key="15">
    <source>
        <dbReference type="HAMAP-Rule" id="MF_00283"/>
    </source>
</evidence>
<feature type="binding site" evidence="15">
    <location>
        <position position="473"/>
    </location>
    <ligand>
        <name>Mg(2+)</name>
        <dbReference type="ChEBI" id="CHEBI:18420"/>
        <note>shared with alpha subunit</note>
    </ligand>
</feature>
<dbReference type="SUPFAM" id="SSF56037">
    <property type="entry name" value="PheT/TilS domain"/>
    <property type="match status" value="1"/>
</dbReference>
<keyword evidence="4 15" id="KW-0963">Cytoplasm</keyword>
<dbReference type="InterPro" id="IPR036690">
    <property type="entry name" value="Fdx_antiC-bd_sf"/>
</dbReference>
<dbReference type="Proteomes" id="UP000315677">
    <property type="component" value="Unassembled WGS sequence"/>
</dbReference>
<dbReference type="Pfam" id="PF03484">
    <property type="entry name" value="B5"/>
    <property type="match status" value="1"/>
</dbReference>
<dbReference type="SMART" id="SM00896">
    <property type="entry name" value="FDX-ACB"/>
    <property type="match status" value="1"/>
</dbReference>
<evidence type="ECO:0000256" key="3">
    <source>
        <dbReference type="ARBA" id="ARBA00011209"/>
    </source>
</evidence>
<dbReference type="SUPFAM" id="SSF54991">
    <property type="entry name" value="Anticodon-binding domain of PheRS"/>
    <property type="match status" value="1"/>
</dbReference>
<dbReference type="EC" id="6.1.1.20" evidence="15"/>
<evidence type="ECO:0000256" key="5">
    <source>
        <dbReference type="ARBA" id="ARBA00022555"/>
    </source>
</evidence>
<evidence type="ECO:0000259" key="18">
    <source>
        <dbReference type="PROSITE" id="PS51447"/>
    </source>
</evidence>
<dbReference type="RefSeq" id="WP_142047250.1">
    <property type="nucleotide sequence ID" value="NZ_VFPA01000001.1"/>
</dbReference>
<dbReference type="PANTHER" id="PTHR10947:SF0">
    <property type="entry name" value="PHENYLALANINE--TRNA LIGASE BETA SUBUNIT"/>
    <property type="match status" value="1"/>
</dbReference>
<keyword evidence="8 15" id="KW-0547">Nucleotide-binding</keyword>
<dbReference type="InterPro" id="IPR009061">
    <property type="entry name" value="DNA-bd_dom_put_sf"/>
</dbReference>
<accession>A0A543DVY6</accession>
<dbReference type="Gene3D" id="3.30.70.380">
    <property type="entry name" value="Ferrodoxin-fold anticodon-binding domain"/>
    <property type="match status" value="1"/>
</dbReference>
<evidence type="ECO:0000259" key="19">
    <source>
        <dbReference type="PROSITE" id="PS51483"/>
    </source>
</evidence>
<keyword evidence="6 15" id="KW-0436">Ligase</keyword>
<dbReference type="GO" id="GO:0004826">
    <property type="term" value="F:phenylalanine-tRNA ligase activity"/>
    <property type="evidence" value="ECO:0007669"/>
    <property type="project" value="UniProtKB-UniRule"/>
</dbReference>
<dbReference type="PROSITE" id="PS51483">
    <property type="entry name" value="B5"/>
    <property type="match status" value="1"/>
</dbReference>
<dbReference type="Pfam" id="PF03483">
    <property type="entry name" value="B3_4"/>
    <property type="match status" value="1"/>
</dbReference>
<proteinExistence type="inferred from homology"/>
<keyword evidence="5 16" id="KW-0820">tRNA-binding</keyword>
<feature type="binding site" evidence="15">
    <location>
        <position position="479"/>
    </location>
    <ligand>
        <name>Mg(2+)</name>
        <dbReference type="ChEBI" id="CHEBI:18420"/>
        <note>shared with alpha subunit</note>
    </ligand>
</feature>
<dbReference type="PROSITE" id="PS51447">
    <property type="entry name" value="FDX_ACB"/>
    <property type="match status" value="1"/>
</dbReference>
<feature type="domain" description="FDX-ACB" evidence="18">
    <location>
        <begin position="743"/>
        <end position="836"/>
    </location>
</feature>
<reference evidence="20 21" key="1">
    <citation type="submission" date="2019-06" db="EMBL/GenBank/DDBJ databases">
        <title>Sequencing the genomes of 1000 actinobacteria strains.</title>
        <authorList>
            <person name="Klenk H.-P."/>
        </authorList>
    </citation>
    <scope>NUCLEOTIDE SEQUENCE [LARGE SCALE GENOMIC DNA]</scope>
    <source>
        <strain evidence="20 21">DSM 45301</strain>
    </source>
</reference>
<dbReference type="SMART" id="SM00874">
    <property type="entry name" value="B5"/>
    <property type="match status" value="1"/>
</dbReference>
<dbReference type="CDD" id="cd02796">
    <property type="entry name" value="tRNA_bind_bactPheRS"/>
    <property type="match status" value="1"/>
</dbReference>
<dbReference type="PROSITE" id="PS50886">
    <property type="entry name" value="TRBD"/>
    <property type="match status" value="1"/>
</dbReference>
<evidence type="ECO:0000256" key="6">
    <source>
        <dbReference type="ARBA" id="ARBA00022598"/>
    </source>
</evidence>
<dbReference type="Pfam" id="PF03147">
    <property type="entry name" value="FDX-ACB"/>
    <property type="match status" value="1"/>
</dbReference>
<dbReference type="GO" id="GO:0000049">
    <property type="term" value="F:tRNA binding"/>
    <property type="evidence" value="ECO:0007669"/>
    <property type="project" value="UniProtKB-UniRule"/>
</dbReference>
<dbReference type="Gene3D" id="2.40.50.140">
    <property type="entry name" value="Nucleic acid-binding proteins"/>
    <property type="match status" value="1"/>
</dbReference>
<evidence type="ECO:0000313" key="20">
    <source>
        <dbReference type="EMBL" id="TQM13481.1"/>
    </source>
</evidence>
<dbReference type="Gene3D" id="3.30.56.10">
    <property type="match status" value="2"/>
</dbReference>
<evidence type="ECO:0000256" key="12">
    <source>
        <dbReference type="ARBA" id="ARBA00022917"/>
    </source>
</evidence>
<comment type="similarity">
    <text evidence="2 15">Belongs to the phenylalanyl-tRNA synthetase beta subunit family. Type 1 subfamily.</text>
</comment>
<evidence type="ECO:0000313" key="21">
    <source>
        <dbReference type="Proteomes" id="UP000315677"/>
    </source>
</evidence>
<dbReference type="InterPro" id="IPR045864">
    <property type="entry name" value="aa-tRNA-synth_II/BPL/LPL"/>
</dbReference>
<evidence type="ECO:0000256" key="10">
    <source>
        <dbReference type="ARBA" id="ARBA00022842"/>
    </source>
</evidence>
<evidence type="ECO:0000256" key="1">
    <source>
        <dbReference type="ARBA" id="ARBA00004496"/>
    </source>
</evidence>
<comment type="caution">
    <text evidence="20">The sequence shown here is derived from an EMBL/GenBank/DDBJ whole genome shotgun (WGS) entry which is preliminary data.</text>
</comment>
<evidence type="ECO:0000256" key="11">
    <source>
        <dbReference type="ARBA" id="ARBA00022884"/>
    </source>
</evidence>
<evidence type="ECO:0000256" key="16">
    <source>
        <dbReference type="PROSITE-ProRule" id="PRU00209"/>
    </source>
</evidence>
<comment type="catalytic activity">
    <reaction evidence="14 15">
        <text>tRNA(Phe) + L-phenylalanine + ATP = L-phenylalanyl-tRNA(Phe) + AMP + diphosphate + H(+)</text>
        <dbReference type="Rhea" id="RHEA:19413"/>
        <dbReference type="Rhea" id="RHEA-COMP:9668"/>
        <dbReference type="Rhea" id="RHEA-COMP:9699"/>
        <dbReference type="ChEBI" id="CHEBI:15378"/>
        <dbReference type="ChEBI" id="CHEBI:30616"/>
        <dbReference type="ChEBI" id="CHEBI:33019"/>
        <dbReference type="ChEBI" id="CHEBI:58095"/>
        <dbReference type="ChEBI" id="CHEBI:78442"/>
        <dbReference type="ChEBI" id="CHEBI:78531"/>
        <dbReference type="ChEBI" id="CHEBI:456215"/>
        <dbReference type="EC" id="6.1.1.20"/>
    </reaction>
</comment>
<dbReference type="InterPro" id="IPR005147">
    <property type="entry name" value="tRNA_synthase_B5-dom"/>
</dbReference>
<evidence type="ECO:0000256" key="13">
    <source>
        <dbReference type="ARBA" id="ARBA00023146"/>
    </source>
</evidence>
<dbReference type="CDD" id="cd00769">
    <property type="entry name" value="PheRS_beta_core"/>
    <property type="match status" value="1"/>
</dbReference>
<dbReference type="GO" id="GO:0000287">
    <property type="term" value="F:magnesium ion binding"/>
    <property type="evidence" value="ECO:0007669"/>
    <property type="project" value="UniProtKB-UniRule"/>
</dbReference>
<dbReference type="SUPFAM" id="SSF50249">
    <property type="entry name" value="Nucleic acid-binding proteins"/>
    <property type="match status" value="1"/>
</dbReference>
<protein>
    <recommendedName>
        <fullName evidence="15">Phenylalanine--tRNA ligase beta subunit</fullName>
        <ecNumber evidence="15">6.1.1.20</ecNumber>
    </recommendedName>
    <alternativeName>
        <fullName evidence="15">Phenylalanyl-tRNA synthetase beta subunit</fullName>
        <shortName evidence="15">PheRS</shortName>
    </alternativeName>
</protein>
<gene>
    <name evidence="15" type="primary">pheT</name>
    <name evidence="20" type="ORF">FB558_0228</name>
</gene>
<evidence type="ECO:0000256" key="7">
    <source>
        <dbReference type="ARBA" id="ARBA00022723"/>
    </source>
</evidence>
<evidence type="ECO:0000259" key="17">
    <source>
        <dbReference type="PROSITE" id="PS50886"/>
    </source>
</evidence>
<dbReference type="Gene3D" id="3.30.930.10">
    <property type="entry name" value="Bira Bifunctional Protein, Domain 2"/>
    <property type="match status" value="1"/>
</dbReference>
<dbReference type="PANTHER" id="PTHR10947">
    <property type="entry name" value="PHENYLALANYL-TRNA SYNTHETASE BETA CHAIN AND LEUCINE-RICH REPEAT-CONTAINING PROTEIN 47"/>
    <property type="match status" value="1"/>
</dbReference>
<evidence type="ECO:0000256" key="9">
    <source>
        <dbReference type="ARBA" id="ARBA00022840"/>
    </source>
</evidence>
<keyword evidence="13 15" id="KW-0030">Aminoacyl-tRNA synthetase</keyword>
<dbReference type="OrthoDB" id="9805455at2"/>
<feature type="domain" description="B5" evidence="19">
    <location>
        <begin position="415"/>
        <end position="495"/>
    </location>
</feature>
<feature type="domain" description="TRNA-binding" evidence="17">
    <location>
        <begin position="40"/>
        <end position="150"/>
    </location>
</feature>
<dbReference type="InterPro" id="IPR012340">
    <property type="entry name" value="NA-bd_OB-fold"/>
</dbReference>
<feature type="binding site" evidence="15">
    <location>
        <position position="483"/>
    </location>
    <ligand>
        <name>Mg(2+)</name>
        <dbReference type="ChEBI" id="CHEBI:18420"/>
        <note>shared with alpha subunit</note>
    </ligand>
</feature>
<dbReference type="SMART" id="SM00873">
    <property type="entry name" value="B3_4"/>
    <property type="match status" value="1"/>
</dbReference>
<dbReference type="AlphaFoldDB" id="A0A543DVY6"/>
<dbReference type="FunFam" id="3.30.930.10:FF:000130">
    <property type="entry name" value="Phenylalanine--tRNA ligase beta subunit"/>
    <property type="match status" value="1"/>
</dbReference>
<dbReference type="InterPro" id="IPR020825">
    <property type="entry name" value="Phe-tRNA_synthase-like_B3/B4"/>
</dbReference>
<keyword evidence="7 15" id="KW-0479">Metal-binding</keyword>
<evidence type="ECO:0000256" key="8">
    <source>
        <dbReference type="ARBA" id="ARBA00022741"/>
    </source>
</evidence>
<dbReference type="SUPFAM" id="SSF55681">
    <property type="entry name" value="Class II aaRS and biotin synthetases"/>
    <property type="match status" value="1"/>
</dbReference>
<dbReference type="NCBIfam" id="TIGR00472">
    <property type="entry name" value="pheT_bact"/>
    <property type="match status" value="1"/>
</dbReference>
<dbReference type="InterPro" id="IPR041616">
    <property type="entry name" value="PheRS_beta_core"/>
</dbReference>
<dbReference type="InterPro" id="IPR045060">
    <property type="entry name" value="Phe-tRNA-ligase_IIc_bsu"/>
</dbReference>
<comment type="cofactor">
    <cofactor evidence="15">
        <name>Mg(2+)</name>
        <dbReference type="ChEBI" id="CHEBI:18420"/>
    </cofactor>
    <text evidence="15">Binds 2 magnesium ions per tetramer.</text>
</comment>
<dbReference type="SUPFAM" id="SSF46955">
    <property type="entry name" value="Putative DNA-binding domain"/>
    <property type="match status" value="1"/>
</dbReference>
<dbReference type="GO" id="GO:0006432">
    <property type="term" value="P:phenylalanyl-tRNA aminoacylation"/>
    <property type="evidence" value="ECO:0007669"/>
    <property type="project" value="UniProtKB-UniRule"/>
</dbReference>
<dbReference type="FunFam" id="3.30.70.380:FF:000001">
    <property type="entry name" value="Phenylalanine--tRNA ligase beta subunit"/>
    <property type="match status" value="1"/>
</dbReference>
<dbReference type="HAMAP" id="MF_00283">
    <property type="entry name" value="Phe_tRNA_synth_beta1"/>
    <property type="match status" value="1"/>
</dbReference>
<dbReference type="InterPro" id="IPR005146">
    <property type="entry name" value="B3/B4_tRNA-bd"/>
</dbReference>
<dbReference type="GO" id="GO:0009328">
    <property type="term" value="C:phenylalanine-tRNA ligase complex"/>
    <property type="evidence" value="ECO:0007669"/>
    <property type="project" value="TreeGrafter"/>
</dbReference>
<keyword evidence="11 16" id="KW-0694">RNA-binding</keyword>
<dbReference type="GO" id="GO:0005524">
    <property type="term" value="F:ATP binding"/>
    <property type="evidence" value="ECO:0007669"/>
    <property type="project" value="UniProtKB-UniRule"/>
</dbReference>
<keyword evidence="9 15" id="KW-0067">ATP-binding</keyword>
<keyword evidence="21" id="KW-1185">Reference proteome</keyword>
<organism evidence="20 21">
    <name type="scientific">Pseudonocardia kunmingensis</name>
    <dbReference type="NCBI Taxonomy" id="630975"/>
    <lineage>
        <taxon>Bacteria</taxon>
        <taxon>Bacillati</taxon>
        <taxon>Actinomycetota</taxon>
        <taxon>Actinomycetes</taxon>
        <taxon>Pseudonocardiales</taxon>
        <taxon>Pseudonocardiaceae</taxon>
        <taxon>Pseudonocardia</taxon>
    </lineage>
</organism>
<evidence type="ECO:0000256" key="14">
    <source>
        <dbReference type="ARBA" id="ARBA00049255"/>
    </source>
</evidence>